<dbReference type="Proteomes" id="UP000198705">
    <property type="component" value="Unassembled WGS sequence"/>
</dbReference>
<organism evidence="2 3">
    <name type="scientific">Bizionia echini</name>
    <dbReference type="NCBI Taxonomy" id="649333"/>
    <lineage>
        <taxon>Bacteria</taxon>
        <taxon>Pseudomonadati</taxon>
        <taxon>Bacteroidota</taxon>
        <taxon>Flavobacteriia</taxon>
        <taxon>Flavobacteriales</taxon>
        <taxon>Flavobacteriaceae</taxon>
        <taxon>Bizionia</taxon>
    </lineage>
</organism>
<dbReference type="RefSeq" id="WP_092207428.1">
    <property type="nucleotide sequence ID" value="NZ_FOVN01000002.1"/>
</dbReference>
<protein>
    <submittedName>
        <fullName evidence="2">Uncharacterized protein</fullName>
    </submittedName>
</protein>
<accession>A0A1I5B3H4</accession>
<dbReference type="AlphaFoldDB" id="A0A1I5B3H4"/>
<dbReference type="EMBL" id="FOVN01000002">
    <property type="protein sequence ID" value="SFN69245.1"/>
    <property type="molecule type" value="Genomic_DNA"/>
</dbReference>
<keyword evidence="1" id="KW-1133">Transmembrane helix</keyword>
<reference evidence="3" key="1">
    <citation type="submission" date="2016-10" db="EMBL/GenBank/DDBJ databases">
        <authorList>
            <person name="Varghese N."/>
            <person name="Submissions S."/>
        </authorList>
    </citation>
    <scope>NUCLEOTIDE SEQUENCE [LARGE SCALE GENOMIC DNA]</scope>
    <source>
        <strain evidence="3">DSM 23925</strain>
    </source>
</reference>
<keyword evidence="3" id="KW-1185">Reference proteome</keyword>
<feature type="transmembrane region" description="Helical" evidence="1">
    <location>
        <begin position="175"/>
        <end position="193"/>
    </location>
</feature>
<feature type="transmembrane region" description="Helical" evidence="1">
    <location>
        <begin position="228"/>
        <end position="244"/>
    </location>
</feature>
<proteinExistence type="predicted"/>
<keyword evidence="1" id="KW-0812">Transmembrane</keyword>
<evidence type="ECO:0000256" key="1">
    <source>
        <dbReference type="SAM" id="Phobius"/>
    </source>
</evidence>
<evidence type="ECO:0000313" key="3">
    <source>
        <dbReference type="Proteomes" id="UP000198705"/>
    </source>
</evidence>
<dbReference type="OrthoDB" id="981005at2"/>
<name>A0A1I5B3H4_9FLAO</name>
<sequence>MKNIIEIKGASLNDVKQALENWIDLYSDNFSSKLNFKIFEKEIDRQIIMADNLLDNEHFFYLVNYLEYPEGIEYNVEIKGLTKGENIDKRLNDKELLVYISKNDKEFDNVYVVTIENKHYKIDFGGKVTQQTDNKFYSTVDISNLKNPLTLSTKANNKRFKEDKSELKISKRFKIGFYISIIAVLIHFFVPYLTDSVEIIEKWTLFTGMGIGLWFFMDYEMLRINDFYIKSLMVAVGFFCYGYLFRNYYQENISDLNSVSFIYPLSLLIVQYPTRRLYKVIFNREPEVDKHGKFADLIYTMILFFAFALLPFIIFDYLKK</sequence>
<dbReference type="STRING" id="649333.SAMN04487989_102467"/>
<feature type="transmembrane region" description="Helical" evidence="1">
    <location>
        <begin position="199"/>
        <end position="216"/>
    </location>
</feature>
<evidence type="ECO:0000313" key="2">
    <source>
        <dbReference type="EMBL" id="SFN69245.1"/>
    </source>
</evidence>
<feature type="transmembrane region" description="Helical" evidence="1">
    <location>
        <begin position="294"/>
        <end position="315"/>
    </location>
</feature>
<gene>
    <name evidence="2" type="ORF">SAMN04487989_102467</name>
</gene>
<keyword evidence="1" id="KW-0472">Membrane</keyword>